<dbReference type="EMBL" id="FQYP01000015">
    <property type="protein sequence ID" value="SHJ68843.1"/>
    <property type="molecule type" value="Genomic_DNA"/>
</dbReference>
<evidence type="ECO:0000313" key="13">
    <source>
        <dbReference type="Proteomes" id="UP000184432"/>
    </source>
</evidence>
<dbReference type="GO" id="GO:0005829">
    <property type="term" value="C:cytosol"/>
    <property type="evidence" value="ECO:0007669"/>
    <property type="project" value="TreeGrafter"/>
</dbReference>
<dbReference type="Gene3D" id="3.40.120.10">
    <property type="entry name" value="Alpha-D-Glucose-1,6-Bisphosphate, subunit A, domain 3"/>
    <property type="match status" value="3"/>
</dbReference>
<feature type="domain" description="Alpha-D-phosphohexomutase alpha/beta/alpha" evidence="11">
    <location>
        <begin position="270"/>
        <end position="374"/>
    </location>
</feature>
<dbReference type="InterPro" id="IPR016055">
    <property type="entry name" value="A-D-PHexomutase_a/b/a-I/II/III"/>
</dbReference>
<evidence type="ECO:0000256" key="6">
    <source>
        <dbReference type="ARBA" id="ARBA00023235"/>
    </source>
</evidence>
<dbReference type="GO" id="GO:0009252">
    <property type="term" value="P:peptidoglycan biosynthetic process"/>
    <property type="evidence" value="ECO:0007669"/>
    <property type="project" value="TreeGrafter"/>
</dbReference>
<dbReference type="InterPro" id="IPR005844">
    <property type="entry name" value="A-D-PHexomutase_a/b/a-I"/>
</dbReference>
<dbReference type="Pfam" id="PF02880">
    <property type="entry name" value="PGM_PMM_III"/>
    <property type="match status" value="1"/>
</dbReference>
<evidence type="ECO:0000313" key="12">
    <source>
        <dbReference type="EMBL" id="SHJ68843.1"/>
    </source>
</evidence>
<dbReference type="PROSITE" id="PS00710">
    <property type="entry name" value="PGM_PMM"/>
    <property type="match status" value="1"/>
</dbReference>
<dbReference type="GO" id="GO:0005975">
    <property type="term" value="P:carbohydrate metabolic process"/>
    <property type="evidence" value="ECO:0007669"/>
    <property type="project" value="InterPro"/>
</dbReference>
<reference evidence="13" key="1">
    <citation type="submission" date="2016-11" db="EMBL/GenBank/DDBJ databases">
        <authorList>
            <person name="Varghese N."/>
            <person name="Submissions S."/>
        </authorList>
    </citation>
    <scope>NUCLEOTIDE SEQUENCE [LARGE SCALE GENOMIC DNA]</scope>
    <source>
        <strain evidence="13">DSM 22623</strain>
    </source>
</reference>
<evidence type="ECO:0000256" key="5">
    <source>
        <dbReference type="ARBA" id="ARBA00022842"/>
    </source>
</evidence>
<keyword evidence="6" id="KW-0413">Isomerase</keyword>
<evidence type="ECO:0000259" key="10">
    <source>
        <dbReference type="Pfam" id="PF02879"/>
    </source>
</evidence>
<evidence type="ECO:0000256" key="3">
    <source>
        <dbReference type="ARBA" id="ARBA00022553"/>
    </source>
</evidence>
<name>A0A1M6LCE5_9FLAO</name>
<dbReference type="Pfam" id="PF02879">
    <property type="entry name" value="PGM_PMM_II"/>
    <property type="match status" value="1"/>
</dbReference>
<dbReference type="AlphaFoldDB" id="A0A1M6LCE5"/>
<dbReference type="GO" id="GO:0000287">
    <property type="term" value="F:magnesium ion binding"/>
    <property type="evidence" value="ECO:0007669"/>
    <property type="project" value="InterPro"/>
</dbReference>
<comment type="cofactor">
    <cofactor evidence="1">
        <name>Mg(2+)</name>
        <dbReference type="ChEBI" id="CHEBI:18420"/>
    </cofactor>
</comment>
<dbReference type="InterPro" id="IPR005846">
    <property type="entry name" value="A-D-PHexomutase_a/b/a-III"/>
</dbReference>
<dbReference type="GO" id="GO:0004615">
    <property type="term" value="F:phosphomannomutase activity"/>
    <property type="evidence" value="ECO:0007669"/>
    <property type="project" value="TreeGrafter"/>
</dbReference>
<dbReference type="Pfam" id="PF02878">
    <property type="entry name" value="PGM_PMM_I"/>
    <property type="match status" value="1"/>
</dbReference>
<protein>
    <submittedName>
        <fullName evidence="12">Phosphomannomutase</fullName>
    </submittedName>
</protein>
<dbReference type="Gene3D" id="3.30.310.50">
    <property type="entry name" value="Alpha-D-phosphohexomutase, C-terminal domain"/>
    <property type="match status" value="1"/>
</dbReference>
<dbReference type="InterPro" id="IPR005845">
    <property type="entry name" value="A-D-PHexomutase_a/b/a-II"/>
</dbReference>
<dbReference type="InterPro" id="IPR050060">
    <property type="entry name" value="Phosphoglucosamine_mutase"/>
</dbReference>
<gene>
    <name evidence="12" type="ORF">SAMN04488508_11527</name>
</gene>
<dbReference type="GO" id="GO:0006048">
    <property type="term" value="P:UDP-N-acetylglucosamine biosynthetic process"/>
    <property type="evidence" value="ECO:0007669"/>
    <property type="project" value="TreeGrafter"/>
</dbReference>
<dbReference type="FunFam" id="3.40.120.10:FF:000020">
    <property type="entry name" value="Phosphoglucosamine mutase"/>
    <property type="match status" value="1"/>
</dbReference>
<accession>A0A1M6LCE5</accession>
<keyword evidence="4 7" id="KW-0479">Metal-binding</keyword>
<sequence length="462" mass="50021">MTLIKSISGIRGTIGGGVGDNLTPIDAVKFASAYGSWLKKETKKEHPIVVVGRDARISGSMIQQLVMNSLVGLGIHVVDLGLSTTPTVEVAVPIEKADGGIILTASHNPKQWNALKLLNGKGEFLNAENGKKILEIADNDDYTFAEVDDLGSITVNDTYIDKHIDEVLNLSLVDADKVKASGFKVVVDAVNSTGGIAVPKLLRKMGVDVIELYCEPNGHFPHNPEPLKEHLTDLSDLVVKEKADFGLTVDPDVDRLAFMSEDGEMFGEEYTLVACADFVLGKTPGNTVSNLSSSRALRDVTEQLNGSYEASAVGEVNVVEKMKANNAVIGGEGNGGIIYPELHYGRDSLVGIALFLTHLAEKKCSVSELKKSYPSYFMSKNKIQLTPDLDVDGILKGFHKKHEAEEVSTVDGVKVDFADCWVHLRKSNTEPIIRIYTEAKSQDEADQLAEDTIKTLKEIAGI</sequence>
<evidence type="ECO:0000259" key="9">
    <source>
        <dbReference type="Pfam" id="PF02878"/>
    </source>
</evidence>
<dbReference type="OrthoDB" id="9806956at2"/>
<feature type="domain" description="Alpha-D-phosphohexomutase alpha/beta/alpha" evidence="10">
    <location>
        <begin position="163"/>
        <end position="263"/>
    </location>
</feature>
<keyword evidence="13" id="KW-1185">Reference proteome</keyword>
<dbReference type="Pfam" id="PF00408">
    <property type="entry name" value="PGM_PMM_IV"/>
    <property type="match status" value="1"/>
</dbReference>
<feature type="domain" description="Alpha-D-phosphohexomutase alpha/beta/alpha" evidence="9">
    <location>
        <begin position="8"/>
        <end position="141"/>
    </location>
</feature>
<keyword evidence="5 7" id="KW-0460">Magnesium</keyword>
<dbReference type="SUPFAM" id="SSF55957">
    <property type="entry name" value="Phosphoglucomutase, C-terminal domain"/>
    <property type="match status" value="1"/>
</dbReference>
<proteinExistence type="inferred from homology"/>
<organism evidence="12 13">
    <name type="scientific">Aquimarina spongiae</name>
    <dbReference type="NCBI Taxonomy" id="570521"/>
    <lineage>
        <taxon>Bacteria</taxon>
        <taxon>Pseudomonadati</taxon>
        <taxon>Bacteroidota</taxon>
        <taxon>Flavobacteriia</taxon>
        <taxon>Flavobacteriales</taxon>
        <taxon>Flavobacteriaceae</taxon>
        <taxon>Aquimarina</taxon>
    </lineage>
</organism>
<dbReference type="STRING" id="570521.SAMN04488508_11527"/>
<dbReference type="InterPro" id="IPR016066">
    <property type="entry name" value="A-D-PHexomutase_CS"/>
</dbReference>
<keyword evidence="3" id="KW-0597">Phosphoprotein</keyword>
<evidence type="ECO:0000256" key="2">
    <source>
        <dbReference type="ARBA" id="ARBA00010231"/>
    </source>
</evidence>
<dbReference type="NCBIfam" id="TIGR03990">
    <property type="entry name" value="Arch_GlmM"/>
    <property type="match status" value="1"/>
</dbReference>
<dbReference type="Proteomes" id="UP000184432">
    <property type="component" value="Unassembled WGS sequence"/>
</dbReference>
<dbReference type="PRINTS" id="PR00509">
    <property type="entry name" value="PGMPMM"/>
</dbReference>
<feature type="domain" description="Alpha-D-phosphohexomutase C-terminal" evidence="8">
    <location>
        <begin position="404"/>
        <end position="453"/>
    </location>
</feature>
<evidence type="ECO:0000256" key="4">
    <source>
        <dbReference type="ARBA" id="ARBA00022723"/>
    </source>
</evidence>
<evidence type="ECO:0000259" key="8">
    <source>
        <dbReference type="Pfam" id="PF00408"/>
    </source>
</evidence>
<dbReference type="InterPro" id="IPR024086">
    <property type="entry name" value="GlmM_arc-type"/>
</dbReference>
<evidence type="ECO:0000256" key="1">
    <source>
        <dbReference type="ARBA" id="ARBA00001946"/>
    </source>
</evidence>
<dbReference type="PANTHER" id="PTHR42946">
    <property type="entry name" value="PHOSPHOHEXOSE MUTASE"/>
    <property type="match status" value="1"/>
</dbReference>
<evidence type="ECO:0000256" key="7">
    <source>
        <dbReference type="RuleBase" id="RU004326"/>
    </source>
</evidence>
<dbReference type="GO" id="GO:0008966">
    <property type="term" value="F:phosphoglucosamine mutase activity"/>
    <property type="evidence" value="ECO:0007669"/>
    <property type="project" value="InterPro"/>
</dbReference>
<dbReference type="InterPro" id="IPR036900">
    <property type="entry name" value="A-D-PHexomutase_C_sf"/>
</dbReference>
<dbReference type="RefSeq" id="WP_073321915.1">
    <property type="nucleotide sequence ID" value="NZ_FQYP01000015.1"/>
</dbReference>
<comment type="similarity">
    <text evidence="2 7">Belongs to the phosphohexose mutase family.</text>
</comment>
<dbReference type="InterPro" id="IPR005843">
    <property type="entry name" value="A-D-PHexomutase_C"/>
</dbReference>
<dbReference type="PANTHER" id="PTHR42946:SF1">
    <property type="entry name" value="PHOSPHOGLUCOMUTASE (ALPHA-D-GLUCOSE-1,6-BISPHOSPHATE-DEPENDENT)"/>
    <property type="match status" value="1"/>
</dbReference>
<evidence type="ECO:0000259" key="11">
    <source>
        <dbReference type="Pfam" id="PF02880"/>
    </source>
</evidence>
<dbReference type="SUPFAM" id="SSF53738">
    <property type="entry name" value="Phosphoglucomutase, first 3 domains"/>
    <property type="match status" value="3"/>
</dbReference>
<dbReference type="InterPro" id="IPR005841">
    <property type="entry name" value="Alpha-D-phosphohexomutase_SF"/>
</dbReference>